<protein>
    <submittedName>
        <fullName evidence="2">Mobilization protein</fullName>
    </submittedName>
</protein>
<organism evidence="2 3">
    <name type="scientific">Undibacterium jejuense</name>
    <dbReference type="NCBI Taxonomy" id="1344949"/>
    <lineage>
        <taxon>Bacteria</taxon>
        <taxon>Pseudomonadati</taxon>
        <taxon>Pseudomonadota</taxon>
        <taxon>Betaproteobacteria</taxon>
        <taxon>Burkholderiales</taxon>
        <taxon>Oxalobacteraceae</taxon>
        <taxon>Undibacterium</taxon>
    </lineage>
</organism>
<sequence>MTEKNIEIKIEAAMHKLSQLRALKQKIDAQKRTTESKKKRSEDTRRKILVGAAVLAKVDRGEWTESRLLELLGNTLTRSDDRALFNLYPIQSADENSHQNMVADSSIANIGFMKK</sequence>
<feature type="coiled-coil region" evidence="1">
    <location>
        <begin position="10"/>
        <end position="40"/>
    </location>
</feature>
<evidence type="ECO:0000313" key="3">
    <source>
        <dbReference type="Proteomes" id="UP000634011"/>
    </source>
</evidence>
<name>A0A923HLQ3_9BURK</name>
<keyword evidence="3" id="KW-1185">Reference proteome</keyword>
<dbReference type="EMBL" id="JACOFV010000013">
    <property type="protein sequence ID" value="MBC3863194.1"/>
    <property type="molecule type" value="Genomic_DNA"/>
</dbReference>
<accession>A0A923HLQ3</accession>
<reference evidence="2" key="1">
    <citation type="submission" date="2020-08" db="EMBL/GenBank/DDBJ databases">
        <title>Novel species isolated from subtropical streams in China.</title>
        <authorList>
            <person name="Lu H."/>
        </authorList>
    </citation>
    <scope>NUCLEOTIDE SEQUENCE</scope>
    <source>
        <strain evidence="2">KACC 12607</strain>
    </source>
</reference>
<dbReference type="RefSeq" id="WP_186913146.1">
    <property type="nucleotide sequence ID" value="NZ_JACOFV010000013.1"/>
</dbReference>
<dbReference type="Proteomes" id="UP000634011">
    <property type="component" value="Unassembled WGS sequence"/>
</dbReference>
<proteinExistence type="predicted"/>
<dbReference type="AlphaFoldDB" id="A0A923HLQ3"/>
<gene>
    <name evidence="2" type="ORF">H8K32_13880</name>
</gene>
<comment type="caution">
    <text evidence="2">The sequence shown here is derived from an EMBL/GenBank/DDBJ whole genome shotgun (WGS) entry which is preliminary data.</text>
</comment>
<evidence type="ECO:0000313" key="2">
    <source>
        <dbReference type="EMBL" id="MBC3863194.1"/>
    </source>
</evidence>
<evidence type="ECO:0000256" key="1">
    <source>
        <dbReference type="SAM" id="Coils"/>
    </source>
</evidence>
<keyword evidence="1" id="KW-0175">Coiled coil</keyword>